<comment type="similarity">
    <text evidence="1 3">Belongs to the EXO70 family.</text>
</comment>
<evidence type="ECO:0000313" key="5">
    <source>
        <dbReference type="EMBL" id="KAK7385586.1"/>
    </source>
</evidence>
<dbReference type="AlphaFoldDB" id="A0AAN9RZ23"/>
<dbReference type="PANTHER" id="PTHR12542">
    <property type="entry name" value="EXOCYST COMPLEX PROTEIN EXO70"/>
    <property type="match status" value="1"/>
</dbReference>
<keyword evidence="6" id="KW-1185">Reference proteome</keyword>
<dbReference type="GO" id="GO:0000145">
    <property type="term" value="C:exocyst"/>
    <property type="evidence" value="ECO:0007669"/>
    <property type="project" value="InterPro"/>
</dbReference>
<dbReference type="InterPro" id="IPR046364">
    <property type="entry name" value="Exo70_C"/>
</dbReference>
<dbReference type="InterPro" id="IPR016159">
    <property type="entry name" value="Cullin_repeat-like_dom_sf"/>
</dbReference>
<name>A0AAN9RZ23_PSOTE</name>
<sequence>MAYLEVHTTAASSAFPRDLYEEVKGSSLHPNLASLSWKERRVYPKFVSAAKWLSVCPFLNPNLSCLGFEKQQDADPQQNSDCKAIGECPNSAFLALLATSVYSFFFDKEVKGKPDSYSLVSSAAFAVMSSGLSTITHIGFEVDLLYFFCQVLIIQLMKIKLWLFIVGGTFTYSLVILRSKFNPQPGSGFLELQDQNYTLINVEPLENVVTEIVWFSRGSNPSATVKAKFVGCIEALKKENESVINAISRNINVYVKANVLDEDQISVPKLQRDDNLLMDVLPEEIVKDLHQSIKQMVLEGFKKECLDLYTNCRREFLKETLSIFGLQFQELNKEDIDNLEKIESFIKRLTVALRLLFPNERKLCDRMFRGSISSREFAFMEVCTELASSLLSTAKAVVSWSNFLPETLGELMQEFEPGLLNEHHMQLKMNVTFLISKRLYIFKKGYASLATDGWLHPITYDVINYVINYVSSISRSLPVYVIRMIELLESNLEAKSKELEAEMHGLGYVFIMNNRWFINQEAKLHGLGPILGYDWLKYNTEKFQQNLELYHRSSWNKILEFLKLDINESEPIVAELMKDRLFWFYEHFDETCNVQSDWSAFDEPSRKFIIKSIEDILLPAYGNFVGRFQKLLVSTLMNTLGMEYLKFKIDSTICFQLKCTQRSKSGIITRRLRLVNKSF</sequence>
<evidence type="ECO:0000313" key="6">
    <source>
        <dbReference type="Proteomes" id="UP001386955"/>
    </source>
</evidence>
<gene>
    <name evidence="5" type="ORF">VNO78_31312</name>
</gene>
<dbReference type="Pfam" id="PF03081">
    <property type="entry name" value="Exo70_C"/>
    <property type="match status" value="2"/>
</dbReference>
<feature type="domain" description="Exocyst complex subunit Exo70 C-terminal" evidence="4">
    <location>
        <begin position="475"/>
        <end position="634"/>
    </location>
</feature>
<keyword evidence="3" id="KW-0268">Exocytosis</keyword>
<accession>A0AAN9RZ23</accession>
<feature type="domain" description="Exocyst complex subunit Exo70 C-terminal" evidence="4">
    <location>
        <begin position="346"/>
        <end position="465"/>
    </location>
</feature>
<evidence type="ECO:0000259" key="4">
    <source>
        <dbReference type="Pfam" id="PF03081"/>
    </source>
</evidence>
<protein>
    <recommendedName>
        <fullName evidence="3">Exocyst subunit Exo70 family protein</fullName>
    </recommendedName>
</protein>
<dbReference type="GO" id="GO:0005546">
    <property type="term" value="F:phosphatidylinositol-4,5-bisphosphate binding"/>
    <property type="evidence" value="ECO:0007669"/>
    <property type="project" value="InterPro"/>
</dbReference>
<dbReference type="InterPro" id="IPR004140">
    <property type="entry name" value="Exo70"/>
</dbReference>
<reference evidence="5 6" key="1">
    <citation type="submission" date="2024-01" db="EMBL/GenBank/DDBJ databases">
        <title>The genomes of 5 underutilized Papilionoideae crops provide insights into root nodulation and disease resistanc.</title>
        <authorList>
            <person name="Jiang F."/>
        </authorList>
    </citation>
    <scope>NUCLEOTIDE SEQUENCE [LARGE SCALE GENOMIC DNA]</scope>
    <source>
        <strain evidence="5">DUOXIRENSHENG_FW03</strain>
        <tissue evidence="5">Leaves</tissue>
    </source>
</reference>
<evidence type="ECO:0000256" key="3">
    <source>
        <dbReference type="RuleBase" id="RU365026"/>
    </source>
</evidence>
<dbReference type="GO" id="GO:0006887">
    <property type="term" value="P:exocytosis"/>
    <property type="evidence" value="ECO:0007669"/>
    <property type="project" value="UniProtKB-KW"/>
</dbReference>
<comment type="caution">
    <text evidence="5">The sequence shown here is derived from an EMBL/GenBank/DDBJ whole genome shotgun (WGS) entry which is preliminary data.</text>
</comment>
<dbReference type="GO" id="GO:0015031">
    <property type="term" value="P:protein transport"/>
    <property type="evidence" value="ECO:0007669"/>
    <property type="project" value="UniProtKB-KW"/>
</dbReference>
<dbReference type="PANTHER" id="PTHR12542:SF180">
    <property type="entry name" value="EXOCYST SUBUNIT EXO70 FAMILY PROTEIN"/>
    <property type="match status" value="1"/>
</dbReference>
<comment type="function">
    <text evidence="3">Component of the exocyst complex.</text>
</comment>
<keyword evidence="2 3" id="KW-0813">Transport</keyword>
<keyword evidence="3" id="KW-0653">Protein transport</keyword>
<proteinExistence type="inferred from homology"/>
<dbReference type="Gene3D" id="1.20.1280.170">
    <property type="entry name" value="Exocyst complex component Exo70"/>
    <property type="match status" value="1"/>
</dbReference>
<dbReference type="EMBL" id="JAYMYS010000008">
    <property type="protein sequence ID" value="KAK7385586.1"/>
    <property type="molecule type" value="Genomic_DNA"/>
</dbReference>
<organism evidence="5 6">
    <name type="scientific">Psophocarpus tetragonolobus</name>
    <name type="common">Winged bean</name>
    <name type="synonym">Dolichos tetragonolobus</name>
    <dbReference type="NCBI Taxonomy" id="3891"/>
    <lineage>
        <taxon>Eukaryota</taxon>
        <taxon>Viridiplantae</taxon>
        <taxon>Streptophyta</taxon>
        <taxon>Embryophyta</taxon>
        <taxon>Tracheophyta</taxon>
        <taxon>Spermatophyta</taxon>
        <taxon>Magnoliopsida</taxon>
        <taxon>eudicotyledons</taxon>
        <taxon>Gunneridae</taxon>
        <taxon>Pentapetalae</taxon>
        <taxon>rosids</taxon>
        <taxon>fabids</taxon>
        <taxon>Fabales</taxon>
        <taxon>Fabaceae</taxon>
        <taxon>Papilionoideae</taxon>
        <taxon>50 kb inversion clade</taxon>
        <taxon>NPAAA clade</taxon>
        <taxon>indigoferoid/millettioid clade</taxon>
        <taxon>Phaseoleae</taxon>
        <taxon>Psophocarpus</taxon>
    </lineage>
</organism>
<dbReference type="Proteomes" id="UP001386955">
    <property type="component" value="Unassembled WGS sequence"/>
</dbReference>
<evidence type="ECO:0000256" key="1">
    <source>
        <dbReference type="ARBA" id="ARBA00006756"/>
    </source>
</evidence>
<dbReference type="SUPFAM" id="SSF74788">
    <property type="entry name" value="Cullin repeat-like"/>
    <property type="match status" value="1"/>
</dbReference>
<evidence type="ECO:0000256" key="2">
    <source>
        <dbReference type="ARBA" id="ARBA00022448"/>
    </source>
</evidence>